<feature type="transmembrane region" description="Helical" evidence="12">
    <location>
        <begin position="128"/>
        <end position="149"/>
    </location>
</feature>
<organism evidence="16 17">
    <name type="scientific">Actinopolymorpha cephalotaxi</name>
    <dbReference type="NCBI Taxonomy" id="504797"/>
    <lineage>
        <taxon>Bacteria</taxon>
        <taxon>Bacillati</taxon>
        <taxon>Actinomycetota</taxon>
        <taxon>Actinomycetes</taxon>
        <taxon>Propionibacteriales</taxon>
        <taxon>Actinopolymorphaceae</taxon>
        <taxon>Actinopolymorpha</taxon>
    </lineage>
</organism>
<keyword evidence="8 12" id="KW-0472">Membrane</keyword>
<evidence type="ECO:0000256" key="6">
    <source>
        <dbReference type="ARBA" id="ARBA00022692"/>
    </source>
</evidence>
<dbReference type="NCBIfam" id="TIGR00836">
    <property type="entry name" value="amt"/>
    <property type="match status" value="1"/>
</dbReference>
<keyword evidence="6 12" id="KW-0812">Transmembrane</keyword>
<dbReference type="RefSeq" id="WP_175542479.1">
    <property type="nucleotide sequence ID" value="NZ_FOOI01000005.1"/>
</dbReference>
<protein>
    <recommendedName>
        <fullName evidence="10 12">Ammonium transporter</fullName>
    </recommendedName>
</protein>
<dbReference type="EMBL" id="JACBZA010000001">
    <property type="protein sequence ID" value="NYH82236.1"/>
    <property type="molecule type" value="Genomic_DNA"/>
</dbReference>
<dbReference type="Pfam" id="PF00909">
    <property type="entry name" value="Ammonium_transp"/>
    <property type="match status" value="1"/>
</dbReference>
<evidence type="ECO:0000313" key="15">
    <source>
        <dbReference type="EMBL" id="NYH82236.1"/>
    </source>
</evidence>
<dbReference type="InterPro" id="IPR029020">
    <property type="entry name" value="Ammonium/urea_transptr"/>
</dbReference>
<dbReference type="InterPro" id="IPR024041">
    <property type="entry name" value="NH4_transpt_AmtB-like_dom"/>
</dbReference>
<evidence type="ECO:0000256" key="2">
    <source>
        <dbReference type="ARBA" id="ARBA00005887"/>
    </source>
</evidence>
<dbReference type="PANTHER" id="PTHR43029:SF10">
    <property type="entry name" value="AMMONIUM TRANSPORTER MEP2"/>
    <property type="match status" value="1"/>
</dbReference>
<dbReference type="InterPro" id="IPR018047">
    <property type="entry name" value="Ammonium_transpt_CS"/>
</dbReference>
<keyword evidence="5" id="KW-1003">Cell membrane</keyword>
<comment type="function">
    <text evidence="11">Involved in the uptake of ammonium/ammonia (NH(4)(+)/NH(3)).</text>
</comment>
<dbReference type="SUPFAM" id="SSF111352">
    <property type="entry name" value="Ammonium transporter"/>
    <property type="match status" value="1"/>
</dbReference>
<evidence type="ECO:0000256" key="1">
    <source>
        <dbReference type="ARBA" id="ARBA00004651"/>
    </source>
</evidence>
<evidence type="ECO:0000256" key="13">
    <source>
        <dbReference type="SAM" id="MobiDB-lite"/>
    </source>
</evidence>
<feature type="transmembrane region" description="Helical" evidence="12">
    <location>
        <begin position="12"/>
        <end position="31"/>
    </location>
</feature>
<dbReference type="AlphaFoldDB" id="A0A1I2RGS9"/>
<gene>
    <name evidence="15" type="ORF">FHR37_001087</name>
    <name evidence="16" type="ORF">SAMN05421678_105361</name>
</gene>
<feature type="transmembrane region" description="Helical" evidence="12">
    <location>
        <begin position="169"/>
        <end position="190"/>
    </location>
</feature>
<dbReference type="Proteomes" id="UP000199052">
    <property type="component" value="Unassembled WGS sequence"/>
</dbReference>
<keyword evidence="7 12" id="KW-1133">Transmembrane helix</keyword>
<evidence type="ECO:0000256" key="4">
    <source>
        <dbReference type="ARBA" id="ARBA00022448"/>
    </source>
</evidence>
<dbReference type="Proteomes" id="UP000533017">
    <property type="component" value="Unassembled WGS sequence"/>
</dbReference>
<evidence type="ECO:0000313" key="16">
    <source>
        <dbReference type="EMBL" id="SFG39672.1"/>
    </source>
</evidence>
<evidence type="ECO:0000256" key="11">
    <source>
        <dbReference type="ARBA" id="ARBA00054862"/>
    </source>
</evidence>
<comment type="subcellular location">
    <subcellularLocation>
        <location evidence="1 12">Cell membrane</location>
        <topology evidence="1 12">Multi-pass membrane protein</topology>
    </subcellularLocation>
</comment>
<feature type="transmembrane region" description="Helical" evidence="12">
    <location>
        <begin position="43"/>
        <end position="62"/>
    </location>
</feature>
<feature type="transmembrane region" description="Helical" evidence="12">
    <location>
        <begin position="100"/>
        <end position="121"/>
    </location>
</feature>
<reference evidence="16 17" key="1">
    <citation type="submission" date="2016-10" db="EMBL/GenBank/DDBJ databases">
        <authorList>
            <person name="de Groot N.N."/>
        </authorList>
    </citation>
    <scope>NUCLEOTIDE SEQUENCE [LARGE SCALE GENOMIC DNA]</scope>
    <source>
        <strain evidence="16 17">CPCC 202808</strain>
    </source>
</reference>
<feature type="domain" description="Ammonium transporter AmtB-like" evidence="14">
    <location>
        <begin position="10"/>
        <end position="411"/>
    </location>
</feature>
<dbReference type="GO" id="GO:0008519">
    <property type="term" value="F:ammonium channel activity"/>
    <property type="evidence" value="ECO:0007669"/>
    <property type="project" value="InterPro"/>
</dbReference>
<reference evidence="15 18" key="2">
    <citation type="submission" date="2020-07" db="EMBL/GenBank/DDBJ databases">
        <title>Sequencing the genomes of 1000 actinobacteria strains.</title>
        <authorList>
            <person name="Klenk H.-P."/>
        </authorList>
    </citation>
    <scope>NUCLEOTIDE SEQUENCE [LARGE SCALE GENOMIC DNA]</scope>
    <source>
        <strain evidence="15 18">DSM 45117</strain>
    </source>
</reference>
<dbReference type="EMBL" id="FOOI01000005">
    <property type="protein sequence ID" value="SFG39672.1"/>
    <property type="molecule type" value="Genomic_DNA"/>
</dbReference>
<feature type="region of interest" description="Disordered" evidence="13">
    <location>
        <begin position="413"/>
        <end position="492"/>
    </location>
</feature>
<dbReference type="FunFam" id="1.10.3430.10:FF:000007">
    <property type="entry name" value="Ammonium transporter"/>
    <property type="match status" value="1"/>
</dbReference>
<dbReference type="InterPro" id="IPR001905">
    <property type="entry name" value="Ammonium_transpt"/>
</dbReference>
<evidence type="ECO:0000256" key="5">
    <source>
        <dbReference type="ARBA" id="ARBA00022475"/>
    </source>
</evidence>
<evidence type="ECO:0000313" key="17">
    <source>
        <dbReference type="Proteomes" id="UP000199052"/>
    </source>
</evidence>
<feature type="compositionally biased region" description="Basic and acidic residues" evidence="13">
    <location>
        <begin position="483"/>
        <end position="492"/>
    </location>
</feature>
<sequence length="492" mass="50498">MPQLSAGDTAWVLASAALVLLMTPGLALFYGGMVRAKGVLNMLMMNFAAIGVVSILWVLYGYSLAFSKDVGGGLIGGLGDFGLEGLIGEKSLSGTIPTTVFVGFQAMFAIITVALISGAIADRTKFSAWIVFIVAWATIVYFPVAHWVFFFDNGNGGWIADKLKALDFAGGTAVHINAGAAGLALALVLGRRVGWRRDPMRPHNLPLVLLGAGLLWFGWFGFNAGSALAANGTAGVAFINTQVATAAALLAWILVEKIRDGKPTTLGAASGAVAGLVAITPACASVTPLGAILVGLAAGMLCALAVGLKTKFGFDDSLDVVGVHLVGGLAGTLIIGFVASAAAPAGVDGLFYGGGFDQLWRQVVAAVAVLAYSFGLTFVIGKVIDKTMGFRISEDDEVSGIDLTEHAETAYDFSTIGGGSRTHGLSRSAAVRPEHGARVVTSPEPAHESAPASTPGQAPEATSEDSGRDSAQGEEDGPADAPAEQKEGSWTR</sequence>
<dbReference type="GO" id="GO:0005886">
    <property type="term" value="C:plasma membrane"/>
    <property type="evidence" value="ECO:0007669"/>
    <property type="project" value="UniProtKB-SubCell"/>
</dbReference>
<evidence type="ECO:0000256" key="9">
    <source>
        <dbReference type="ARBA" id="ARBA00023177"/>
    </source>
</evidence>
<dbReference type="PANTHER" id="PTHR43029">
    <property type="entry name" value="AMMONIUM TRANSPORTER MEP2"/>
    <property type="match status" value="1"/>
</dbReference>
<keyword evidence="18" id="KW-1185">Reference proteome</keyword>
<evidence type="ECO:0000256" key="3">
    <source>
        <dbReference type="ARBA" id="ARBA00011233"/>
    </source>
</evidence>
<evidence type="ECO:0000259" key="14">
    <source>
        <dbReference type="Pfam" id="PF00909"/>
    </source>
</evidence>
<evidence type="ECO:0000256" key="8">
    <source>
        <dbReference type="ARBA" id="ARBA00023136"/>
    </source>
</evidence>
<evidence type="ECO:0000256" key="7">
    <source>
        <dbReference type="ARBA" id="ARBA00022989"/>
    </source>
</evidence>
<dbReference type="STRING" id="504797.SAMN05421678_105361"/>
<comment type="similarity">
    <text evidence="2 12">Belongs to the ammonia transporter channel (TC 1.A.11.2) family.</text>
</comment>
<feature type="transmembrane region" description="Helical" evidence="12">
    <location>
        <begin position="234"/>
        <end position="254"/>
    </location>
</feature>
<evidence type="ECO:0000256" key="12">
    <source>
        <dbReference type="RuleBase" id="RU362002"/>
    </source>
</evidence>
<evidence type="ECO:0000256" key="10">
    <source>
        <dbReference type="ARBA" id="ARBA00050025"/>
    </source>
</evidence>
<feature type="transmembrane region" description="Helical" evidence="12">
    <location>
        <begin position="363"/>
        <end position="384"/>
    </location>
</feature>
<keyword evidence="9 12" id="KW-0924">Ammonia transport</keyword>
<accession>A0A1I2RGS9</accession>
<feature type="transmembrane region" description="Helical" evidence="12">
    <location>
        <begin position="202"/>
        <end position="222"/>
    </location>
</feature>
<dbReference type="Gene3D" id="1.10.3430.10">
    <property type="entry name" value="Ammonium transporter AmtB like domains"/>
    <property type="match status" value="1"/>
</dbReference>
<proteinExistence type="inferred from homology"/>
<keyword evidence="4 12" id="KW-0813">Transport</keyword>
<evidence type="ECO:0000313" key="18">
    <source>
        <dbReference type="Proteomes" id="UP000533017"/>
    </source>
</evidence>
<name>A0A1I2RGS9_9ACTN</name>
<feature type="transmembrane region" description="Helical" evidence="12">
    <location>
        <begin position="290"/>
        <end position="308"/>
    </location>
</feature>
<comment type="subunit">
    <text evidence="3">Homotrimer.</text>
</comment>
<feature type="transmembrane region" description="Helical" evidence="12">
    <location>
        <begin position="266"/>
        <end position="284"/>
    </location>
</feature>
<feature type="transmembrane region" description="Helical" evidence="12">
    <location>
        <begin position="320"/>
        <end position="343"/>
    </location>
</feature>
<dbReference type="PROSITE" id="PS01219">
    <property type="entry name" value="AMMONIUM_TRANSP"/>
    <property type="match status" value="1"/>
</dbReference>